<dbReference type="InterPro" id="IPR001034">
    <property type="entry name" value="DeoR_HTH"/>
</dbReference>
<evidence type="ECO:0000256" key="2">
    <source>
        <dbReference type="ARBA" id="ARBA00022737"/>
    </source>
</evidence>
<name>A0A5S3QI84_9BACI</name>
<dbReference type="GO" id="GO:0003700">
    <property type="term" value="F:DNA-binding transcription factor activity"/>
    <property type="evidence" value="ECO:0007669"/>
    <property type="project" value="InterPro"/>
</dbReference>
<dbReference type="Pfam" id="PF00359">
    <property type="entry name" value="PTS_EIIA_2"/>
    <property type="match status" value="1"/>
</dbReference>
<proteinExistence type="predicted"/>
<evidence type="ECO:0000256" key="1">
    <source>
        <dbReference type="ARBA" id="ARBA00022679"/>
    </source>
</evidence>
<evidence type="ECO:0000313" key="9">
    <source>
        <dbReference type="Proteomes" id="UP000306980"/>
    </source>
</evidence>
<comment type="caution">
    <text evidence="8">The sequence shown here is derived from an EMBL/GenBank/DDBJ whole genome shotgun (WGS) entry which is preliminary data.</text>
</comment>
<keyword evidence="1" id="KW-0808">Transferase</keyword>
<dbReference type="OrthoDB" id="3175596at2"/>
<dbReference type="Proteomes" id="UP000306980">
    <property type="component" value="Unassembled WGS sequence"/>
</dbReference>
<dbReference type="Gene3D" id="3.40.50.2300">
    <property type="match status" value="1"/>
</dbReference>
<evidence type="ECO:0000259" key="5">
    <source>
        <dbReference type="PROSITE" id="PS51094"/>
    </source>
</evidence>
<dbReference type="Pfam" id="PF08279">
    <property type="entry name" value="HTH_11"/>
    <property type="match status" value="1"/>
</dbReference>
<dbReference type="PANTHER" id="PTHR30185">
    <property type="entry name" value="CRYPTIC BETA-GLUCOSIDE BGL OPERON ANTITERMINATOR"/>
    <property type="match status" value="1"/>
</dbReference>
<dbReference type="PROSITE" id="PS51372">
    <property type="entry name" value="PRD_2"/>
    <property type="match status" value="2"/>
</dbReference>
<dbReference type="GO" id="GO:0009401">
    <property type="term" value="P:phosphoenolpyruvate-dependent sugar phosphotransferase system"/>
    <property type="evidence" value="ECO:0007669"/>
    <property type="project" value="InterPro"/>
</dbReference>
<dbReference type="SUPFAM" id="SSF46785">
    <property type="entry name" value="Winged helix' DNA-binding domain"/>
    <property type="match status" value="1"/>
</dbReference>
<dbReference type="GO" id="GO:0008982">
    <property type="term" value="F:protein-N(PI)-phosphohistidine-sugar phosphotransferase activity"/>
    <property type="evidence" value="ECO:0007669"/>
    <property type="project" value="InterPro"/>
</dbReference>
<dbReference type="InterPro" id="IPR013011">
    <property type="entry name" value="PTS_EIIB_2"/>
</dbReference>
<dbReference type="PROSITE" id="PS51094">
    <property type="entry name" value="PTS_EIIA_TYPE_2"/>
    <property type="match status" value="1"/>
</dbReference>
<dbReference type="PANTHER" id="PTHR30185:SF12">
    <property type="entry name" value="TRANSCRIPTIONAL REGULATOR MANR"/>
    <property type="match status" value="1"/>
</dbReference>
<protein>
    <submittedName>
        <fullName evidence="8">BglG family transcription antiterminator</fullName>
    </submittedName>
</protein>
<dbReference type="SUPFAM" id="SSF55804">
    <property type="entry name" value="Phoshotransferase/anion transport protein"/>
    <property type="match status" value="1"/>
</dbReference>
<dbReference type="AlphaFoldDB" id="A0A5S3QI84"/>
<keyword evidence="4" id="KW-0804">Transcription</keyword>
<dbReference type="PROSITE" id="PS00372">
    <property type="entry name" value="PTS_EIIA_TYPE_2_HIS"/>
    <property type="match status" value="1"/>
</dbReference>
<feature type="domain" description="PTS EIIB type-2" evidence="6">
    <location>
        <begin position="414"/>
        <end position="504"/>
    </location>
</feature>
<keyword evidence="3" id="KW-0805">Transcription regulation</keyword>
<dbReference type="Gene3D" id="3.40.930.10">
    <property type="entry name" value="Mannitol-specific EII, Chain A"/>
    <property type="match status" value="1"/>
</dbReference>
<dbReference type="InterPro" id="IPR036390">
    <property type="entry name" value="WH_DNA-bd_sf"/>
</dbReference>
<dbReference type="Gene3D" id="1.10.10.10">
    <property type="entry name" value="Winged helix-like DNA-binding domain superfamily/Winged helix DNA-binding domain"/>
    <property type="match status" value="1"/>
</dbReference>
<dbReference type="SMART" id="SM00420">
    <property type="entry name" value="HTH_DEOR"/>
    <property type="match status" value="1"/>
</dbReference>
<evidence type="ECO:0000256" key="4">
    <source>
        <dbReference type="ARBA" id="ARBA00023163"/>
    </source>
</evidence>
<dbReference type="CDD" id="cd05568">
    <property type="entry name" value="PTS_IIB_bgl_like"/>
    <property type="match status" value="1"/>
</dbReference>
<reference evidence="8 9" key="1">
    <citation type="submission" date="2019-05" db="EMBL/GenBank/DDBJ databases">
        <title>Genomic analysis of Lentibacillus sp. NKC220-2.</title>
        <authorList>
            <person name="Oh Y.J."/>
        </authorList>
    </citation>
    <scope>NUCLEOTIDE SEQUENCE [LARGE SCALE GENOMIC DNA]</scope>
    <source>
        <strain evidence="8 9">NKC220-2</strain>
    </source>
</reference>
<dbReference type="Pfam" id="PF00874">
    <property type="entry name" value="PRD"/>
    <property type="match status" value="2"/>
</dbReference>
<dbReference type="InterPro" id="IPR036095">
    <property type="entry name" value="PTS_EIIB-like_sf"/>
</dbReference>
<dbReference type="CDD" id="cd00211">
    <property type="entry name" value="PTS_IIA_fru"/>
    <property type="match status" value="1"/>
</dbReference>
<dbReference type="InterPro" id="IPR002178">
    <property type="entry name" value="PTS_EIIA_type-2_dom"/>
</dbReference>
<dbReference type="RefSeq" id="WP_138602189.1">
    <property type="nucleotide sequence ID" value="NZ_VCIA01000001.1"/>
</dbReference>
<feature type="domain" description="PRD" evidence="7">
    <location>
        <begin position="302"/>
        <end position="409"/>
    </location>
</feature>
<dbReference type="EMBL" id="VCIA01000001">
    <property type="protein sequence ID" value="TMN21612.1"/>
    <property type="molecule type" value="Genomic_DNA"/>
</dbReference>
<dbReference type="SUPFAM" id="SSF52794">
    <property type="entry name" value="PTS system IIB component-like"/>
    <property type="match status" value="1"/>
</dbReference>
<dbReference type="InterPro" id="IPR050661">
    <property type="entry name" value="BglG_antiterminators"/>
</dbReference>
<feature type="domain" description="PTS EIIA type-2" evidence="5">
    <location>
        <begin position="514"/>
        <end position="652"/>
    </location>
</feature>
<accession>A0A5S3QI84</accession>
<dbReference type="SUPFAM" id="SSF63520">
    <property type="entry name" value="PTS-regulatory domain, PRD"/>
    <property type="match status" value="2"/>
</dbReference>
<dbReference type="PROSITE" id="PS51099">
    <property type="entry name" value="PTS_EIIB_TYPE_2"/>
    <property type="match status" value="1"/>
</dbReference>
<dbReference type="InterPro" id="IPR036388">
    <property type="entry name" value="WH-like_DNA-bd_sf"/>
</dbReference>
<dbReference type="InterPro" id="IPR013196">
    <property type="entry name" value="HTH_11"/>
</dbReference>
<sequence length="652" mass="74898">MNNSEMFKCLAPRMNNRQKELMHLLLTRSNEFVLVKTLAEELDCSEKTVRNDLNQLEKELAVYSSLEFVRKPGMGVALKVSNEEKSQLFRQLYQSHRTREHEQIVEITYQLLVSNKPITLTLLAEKYYTNKLTIKRYFQEIADWLKYYDLELVSKQRVGSVVQGSELNKRNALAHLSELVTSEIQARDYVLQLFPEHEINTVRKALRDLQAQFSFSLNTGEFESLLIHALIMIKRTRQHSPVAVNGDKGKGRAVTLESYHMTAWLLKQLKEMLGLKFPENEHIYFTWHLESCKQTQRITNLTENSLLTQVVQTITQQLEQMTMLRFQGDRILFDGLTIHLESVINRLQYGFTIRNPMLEEIKKKYPYMFSMVIFAVEEVNETYDLAIPEHEAAYLVLHFQASLERMQKEHTNRKRAVIVCELGVGMSHLLQVKLEQMYEHLDILASISKAELEAFLQKHAVDIIISTTAIPDASAPVIVVSPLLEADDKKRLNQWMRKSDGTTSDNHDVTALRQLLYEDTIFFDMQLSHRYEVVEMMAGNLTEKGYTNQSFVHSAVQRERSSATSIGGSIAIPHAHPDLVKKSVVSVAILPKPLSWGNEQVSVVFLLAIAKQDQHMIQPLMQTIASISQNPALVEQLKEAADISDILRTLDK</sequence>
<dbReference type="Gene3D" id="1.10.1790.10">
    <property type="entry name" value="PRD domain"/>
    <property type="match status" value="2"/>
</dbReference>
<evidence type="ECO:0000259" key="7">
    <source>
        <dbReference type="PROSITE" id="PS51372"/>
    </source>
</evidence>
<dbReference type="InterPro" id="IPR036634">
    <property type="entry name" value="PRD_sf"/>
</dbReference>
<evidence type="ECO:0000259" key="6">
    <source>
        <dbReference type="PROSITE" id="PS51099"/>
    </source>
</evidence>
<dbReference type="InterPro" id="IPR016152">
    <property type="entry name" value="PTrfase/Anion_transptr"/>
</dbReference>
<dbReference type="InterPro" id="IPR011608">
    <property type="entry name" value="PRD"/>
</dbReference>
<feature type="domain" description="PRD" evidence="7">
    <location>
        <begin position="193"/>
        <end position="299"/>
    </location>
</feature>
<evidence type="ECO:0000256" key="3">
    <source>
        <dbReference type="ARBA" id="ARBA00023015"/>
    </source>
</evidence>
<organism evidence="8 9">
    <name type="scientific">Lentibacillus cibarius</name>
    <dbReference type="NCBI Taxonomy" id="2583219"/>
    <lineage>
        <taxon>Bacteria</taxon>
        <taxon>Bacillati</taxon>
        <taxon>Bacillota</taxon>
        <taxon>Bacilli</taxon>
        <taxon>Bacillales</taxon>
        <taxon>Bacillaceae</taxon>
        <taxon>Lentibacillus</taxon>
    </lineage>
</organism>
<gene>
    <name evidence="8" type="ORF">FFL34_05440</name>
</gene>
<keyword evidence="2" id="KW-0677">Repeat</keyword>
<evidence type="ECO:0000313" key="8">
    <source>
        <dbReference type="EMBL" id="TMN21612.1"/>
    </source>
</evidence>